<feature type="non-terminal residue" evidence="1">
    <location>
        <position position="1"/>
    </location>
</feature>
<name>S4PNL0_9NEOP</name>
<organism evidence="1">
    <name type="scientific">Pararge aegeria</name>
    <name type="common">speckled wood butterfly</name>
    <dbReference type="NCBI Taxonomy" id="116150"/>
    <lineage>
        <taxon>Eukaryota</taxon>
        <taxon>Metazoa</taxon>
        <taxon>Ecdysozoa</taxon>
        <taxon>Arthropoda</taxon>
        <taxon>Hexapoda</taxon>
        <taxon>Insecta</taxon>
        <taxon>Pterygota</taxon>
        <taxon>Neoptera</taxon>
        <taxon>Endopterygota</taxon>
        <taxon>Lepidoptera</taxon>
        <taxon>Glossata</taxon>
        <taxon>Ditrysia</taxon>
        <taxon>Papilionoidea</taxon>
        <taxon>Nymphalidae</taxon>
        <taxon>Satyrinae</taxon>
        <taxon>Satyrini</taxon>
        <taxon>Parargina</taxon>
        <taxon>Pararge</taxon>
    </lineage>
</organism>
<reference evidence="1" key="1">
    <citation type="journal article" date="2013" name="BMC Genomics">
        <title>Unscrambling butterfly oogenesis.</title>
        <authorList>
            <person name="Carter J.M."/>
            <person name="Baker S.C."/>
            <person name="Pink R."/>
            <person name="Carter D.R."/>
            <person name="Collins A."/>
            <person name="Tomlin J."/>
            <person name="Gibbs M."/>
            <person name="Breuker C.J."/>
        </authorList>
    </citation>
    <scope>NUCLEOTIDE SEQUENCE</scope>
    <source>
        <tissue evidence="1">Ovary</tissue>
    </source>
</reference>
<protein>
    <submittedName>
        <fullName evidence="1">Uncharacterized protein</fullName>
    </submittedName>
</protein>
<sequence length="75" mass="8584">VSSQYLSRQRRTEPASTISPCPALHFTKHCVTAESAICARFTRANWLPIRSRRNLHALNLLYSILFNPQTPPYLT</sequence>
<dbReference type="EMBL" id="GAIX01000807">
    <property type="protein sequence ID" value="JAA91753.1"/>
    <property type="molecule type" value="Transcribed_RNA"/>
</dbReference>
<reference evidence="1" key="2">
    <citation type="submission" date="2013-05" db="EMBL/GenBank/DDBJ databases">
        <authorList>
            <person name="Carter J.-M."/>
            <person name="Baker S.C."/>
            <person name="Pink R."/>
            <person name="Carter D.R.F."/>
            <person name="Collins A."/>
            <person name="Tomlin J."/>
            <person name="Gibbs M."/>
            <person name="Breuker C.J."/>
        </authorList>
    </citation>
    <scope>NUCLEOTIDE SEQUENCE</scope>
    <source>
        <tissue evidence="1">Ovary</tissue>
    </source>
</reference>
<evidence type="ECO:0000313" key="1">
    <source>
        <dbReference type="EMBL" id="JAA91753.1"/>
    </source>
</evidence>
<dbReference type="AlphaFoldDB" id="S4PNL0"/>
<proteinExistence type="predicted"/>
<accession>S4PNL0</accession>